<keyword evidence="11" id="KW-1185">Reference proteome</keyword>
<keyword evidence="4" id="KW-0963">Cytoplasm</keyword>
<dbReference type="GO" id="GO:0016829">
    <property type="term" value="F:lyase activity"/>
    <property type="evidence" value="ECO:0007669"/>
    <property type="project" value="UniProtKB-KW"/>
</dbReference>
<evidence type="ECO:0000256" key="3">
    <source>
        <dbReference type="ARBA" id="ARBA00004962"/>
    </source>
</evidence>
<dbReference type="OrthoDB" id="7624112at2"/>
<evidence type="ECO:0000256" key="7">
    <source>
        <dbReference type="ARBA" id="ARBA00047931"/>
    </source>
</evidence>
<evidence type="ECO:0000256" key="1">
    <source>
        <dbReference type="ARBA" id="ARBA00001933"/>
    </source>
</evidence>
<dbReference type="InterPro" id="IPR001926">
    <property type="entry name" value="TrpB-like_PALP"/>
</dbReference>
<dbReference type="InterPro" id="IPR050214">
    <property type="entry name" value="Cys_Synth/Cystath_Beta-Synth"/>
</dbReference>
<keyword evidence="6" id="KW-0456">Lyase</keyword>
<dbReference type="Pfam" id="PF00291">
    <property type="entry name" value="PALP"/>
    <property type="match status" value="1"/>
</dbReference>
<dbReference type="PANTHER" id="PTHR10314">
    <property type="entry name" value="CYSTATHIONINE BETA-SYNTHASE"/>
    <property type="match status" value="1"/>
</dbReference>
<comment type="cofactor">
    <cofactor evidence="1">
        <name>pyridoxal 5'-phosphate</name>
        <dbReference type="ChEBI" id="CHEBI:597326"/>
    </cofactor>
</comment>
<evidence type="ECO:0000313" key="11">
    <source>
        <dbReference type="Proteomes" id="UP000044071"/>
    </source>
</evidence>
<comment type="pathway">
    <text evidence="3">Amino-acid biosynthesis; L-cysteine biosynthesis; L-cysteine from L-serine: step 2/2.</text>
</comment>
<dbReference type="RefSeq" id="WP_044012158.1">
    <property type="nucleotide sequence ID" value="NZ_CCVW01000004.1"/>
</dbReference>
<evidence type="ECO:0000256" key="4">
    <source>
        <dbReference type="ARBA" id="ARBA00022490"/>
    </source>
</evidence>
<dbReference type="InterPro" id="IPR036052">
    <property type="entry name" value="TrpB-like_PALP_sf"/>
</dbReference>
<dbReference type="STRING" id="1034943.BN59_03309"/>
<dbReference type="Proteomes" id="UP000044071">
    <property type="component" value="Unassembled WGS sequence"/>
</dbReference>
<gene>
    <name evidence="10" type="primary">cysK_2</name>
    <name evidence="10" type="ORF">BN59_03309</name>
</gene>
<dbReference type="AlphaFoldDB" id="A0A078L4J7"/>
<evidence type="ECO:0000259" key="9">
    <source>
        <dbReference type="Pfam" id="PF00291"/>
    </source>
</evidence>
<accession>A0A078L4J7</accession>
<dbReference type="FunFam" id="3.40.50.1100:FF:000015">
    <property type="entry name" value="Cysteine synthase B"/>
    <property type="match status" value="1"/>
</dbReference>
<dbReference type="GO" id="GO:0005737">
    <property type="term" value="C:cytoplasm"/>
    <property type="evidence" value="ECO:0007669"/>
    <property type="project" value="UniProtKB-SubCell"/>
</dbReference>
<evidence type="ECO:0000313" key="10">
    <source>
        <dbReference type="EMBL" id="CDZ78994.1"/>
    </source>
</evidence>
<dbReference type="SUPFAM" id="SSF53686">
    <property type="entry name" value="Tryptophan synthase beta subunit-like PLP-dependent enzymes"/>
    <property type="match status" value="1"/>
</dbReference>
<feature type="domain" description="Tryptophan synthase beta chain-like PALP" evidence="9">
    <location>
        <begin position="28"/>
        <end position="302"/>
    </location>
</feature>
<protein>
    <submittedName>
        <fullName evidence="10">Cysteine synthase</fullName>
    </submittedName>
</protein>
<dbReference type="EMBL" id="CCSB01000004">
    <property type="protein sequence ID" value="CDZ78994.1"/>
    <property type="molecule type" value="Genomic_DNA"/>
</dbReference>
<dbReference type="Gene3D" id="3.40.50.1100">
    <property type="match status" value="2"/>
</dbReference>
<evidence type="ECO:0000256" key="5">
    <source>
        <dbReference type="ARBA" id="ARBA00022898"/>
    </source>
</evidence>
<organism evidence="10 11">
    <name type="scientific">Legionella massiliensis</name>
    <dbReference type="NCBI Taxonomy" id="1034943"/>
    <lineage>
        <taxon>Bacteria</taxon>
        <taxon>Pseudomonadati</taxon>
        <taxon>Pseudomonadota</taxon>
        <taxon>Gammaproteobacteria</taxon>
        <taxon>Legionellales</taxon>
        <taxon>Legionellaceae</taxon>
        <taxon>Legionella</taxon>
    </lineage>
</organism>
<comment type="function">
    <text evidence="8">A cysteine desulfhydrase that generates hydrogen sulfide, H(2)S. The H(2)S produced by this enzyme stimulates respiration in M.tuberculosis, mediated primarily via cytochrome bd with a lesser contribution from cytochrome bc1/aa3. H(2)S modulates the balance between respiration and glycolysis, and also contributes to redox homeostasis. Probably eliminates toxic levels of Cys (which can induce oxidative stress).</text>
</comment>
<evidence type="ECO:0000256" key="6">
    <source>
        <dbReference type="ARBA" id="ARBA00023239"/>
    </source>
</evidence>
<dbReference type="eggNOG" id="COG0031">
    <property type="taxonomic scope" value="Bacteria"/>
</dbReference>
<name>A0A078L4J7_9GAMM</name>
<comment type="catalytic activity">
    <reaction evidence="7">
        <text>O-acetyl-L-serine + hydrogen sulfide = L-cysteine + acetate</text>
        <dbReference type="Rhea" id="RHEA:14829"/>
        <dbReference type="ChEBI" id="CHEBI:29919"/>
        <dbReference type="ChEBI" id="CHEBI:30089"/>
        <dbReference type="ChEBI" id="CHEBI:35235"/>
        <dbReference type="ChEBI" id="CHEBI:58340"/>
        <dbReference type="EC" id="2.5.1.47"/>
    </reaction>
</comment>
<reference evidence="10 11" key="1">
    <citation type="submission" date="2014-06" db="EMBL/GenBank/DDBJ databases">
        <authorList>
            <person name="Urmite Genomes Urmite Genomes"/>
        </authorList>
    </citation>
    <scope>NUCLEOTIDE SEQUENCE [LARGE SCALE GENOMIC DNA]</scope>
</reference>
<evidence type="ECO:0000256" key="8">
    <source>
        <dbReference type="ARBA" id="ARBA00055251"/>
    </source>
</evidence>
<evidence type="ECO:0000256" key="2">
    <source>
        <dbReference type="ARBA" id="ARBA00004496"/>
    </source>
</evidence>
<sequence>MSERWRREALEKIFAELNRSADTHLLKIRLPNIANIDLYLKDETSHITGSLKHRLACSLYLYAICNGWINAETTIIEASSGNTAVAEAYFASLLGLRFIAVMPKTISQRKIKRIQSYGGECVLLGPAETDREVAQQLAQKPNCHFMDQFTYAERVVDWRGNNTIAEATFSQMRKEVFPTPSWIVCGAGTGGTAATFGRYIRYGLHSTKLCVVDPEDSVLYDYFHHRDCSITMQKGSGIEGIGRRYVPASFLPDVISRMIKVPDAGSIATLYFLNEIINLKFGASTGATVYGALKLMSELAAKGKKGALVAIAGDSGNLYEDSYYNENWLREKNIGLSPYLEQLWHFYQSGSWEDI</sequence>
<dbReference type="GO" id="GO:0004124">
    <property type="term" value="F:cysteine synthase activity"/>
    <property type="evidence" value="ECO:0007669"/>
    <property type="project" value="UniProtKB-EC"/>
</dbReference>
<comment type="subcellular location">
    <subcellularLocation>
        <location evidence="2">Cytoplasm</location>
    </subcellularLocation>
</comment>
<keyword evidence="5" id="KW-0663">Pyridoxal phosphate</keyword>
<proteinExistence type="predicted"/>